<proteinExistence type="predicted"/>
<dbReference type="RefSeq" id="XP_040681373.1">
    <property type="nucleotide sequence ID" value="XM_040821030.1"/>
</dbReference>
<evidence type="ECO:0000256" key="3">
    <source>
        <dbReference type="SAM" id="SignalP"/>
    </source>
</evidence>
<reference evidence="5 6" key="1">
    <citation type="journal article" date="2014" name="Proc. Natl. Acad. Sci. U.S.A.">
        <title>Trajectory and genomic determinants of fungal-pathogen speciation and host adaptation.</title>
        <authorList>
            <person name="Hu X."/>
            <person name="Xiao G."/>
            <person name="Zheng P."/>
            <person name="Shang Y."/>
            <person name="Su Y."/>
            <person name="Zhang X."/>
            <person name="Liu X."/>
            <person name="Zhan S."/>
            <person name="St Leger R.J."/>
            <person name="Wang C."/>
        </authorList>
    </citation>
    <scope>NUCLEOTIDE SEQUENCE [LARGE SCALE GENOMIC DNA]</scope>
    <source>
        <strain evidence="5 6">ARSEF 1941</strain>
    </source>
</reference>
<dbReference type="PANTHER" id="PTHR46640">
    <property type="entry name" value="TRIACYLGLYCEROL LIPASE, PUTATIVE (AFU_ORTHOLOGUE AFUA_6G06510)-RELATED"/>
    <property type="match status" value="1"/>
</dbReference>
<dbReference type="Gene3D" id="3.40.50.1820">
    <property type="entry name" value="alpha/beta hydrolase"/>
    <property type="match status" value="1"/>
</dbReference>
<organism evidence="5 6">
    <name type="scientific">Metarhizium album (strain ARSEF 1941)</name>
    <dbReference type="NCBI Taxonomy" id="1081103"/>
    <lineage>
        <taxon>Eukaryota</taxon>
        <taxon>Fungi</taxon>
        <taxon>Dikarya</taxon>
        <taxon>Ascomycota</taxon>
        <taxon>Pezizomycotina</taxon>
        <taxon>Sordariomycetes</taxon>
        <taxon>Hypocreomycetidae</taxon>
        <taxon>Hypocreales</taxon>
        <taxon>Clavicipitaceae</taxon>
        <taxon>Metarhizium</taxon>
    </lineage>
</organism>
<feature type="chain" id="PRO_5005170129" evidence="3">
    <location>
        <begin position="26"/>
        <end position="370"/>
    </location>
</feature>
<dbReference type="CDD" id="cd00519">
    <property type="entry name" value="Lipase_3"/>
    <property type="match status" value="1"/>
</dbReference>
<dbReference type="InterPro" id="IPR051299">
    <property type="entry name" value="AB_hydrolase_lip/est"/>
</dbReference>
<dbReference type="PANTHER" id="PTHR46640:SF1">
    <property type="entry name" value="FUNGAL LIPASE-LIKE DOMAIN-CONTAINING PROTEIN-RELATED"/>
    <property type="match status" value="1"/>
</dbReference>
<accession>A0A0B2X3K5</accession>
<dbReference type="STRING" id="1081103.A0A0B2X3K5"/>
<dbReference type="InterPro" id="IPR029058">
    <property type="entry name" value="AB_hydrolase_fold"/>
</dbReference>
<feature type="signal peptide" evidence="3">
    <location>
        <begin position="1"/>
        <end position="25"/>
    </location>
</feature>
<evidence type="ECO:0000256" key="2">
    <source>
        <dbReference type="ARBA" id="ARBA00022801"/>
    </source>
</evidence>
<dbReference type="GeneID" id="63736686"/>
<comment type="caution">
    <text evidence="5">The sequence shown here is derived from an EMBL/GenBank/DDBJ whole genome shotgun (WGS) entry which is preliminary data.</text>
</comment>
<dbReference type="InterPro" id="IPR002921">
    <property type="entry name" value="Fungal_lipase-type"/>
</dbReference>
<dbReference type="GO" id="GO:0006629">
    <property type="term" value="P:lipid metabolic process"/>
    <property type="evidence" value="ECO:0007669"/>
    <property type="project" value="InterPro"/>
</dbReference>
<evidence type="ECO:0000259" key="4">
    <source>
        <dbReference type="Pfam" id="PF01764"/>
    </source>
</evidence>
<keyword evidence="6" id="KW-1185">Reference proteome</keyword>
<feature type="domain" description="Fungal lipase-type" evidence="4">
    <location>
        <begin position="113"/>
        <end position="270"/>
    </location>
</feature>
<dbReference type="EMBL" id="AZHE01000003">
    <property type="protein sequence ID" value="KHO00308.1"/>
    <property type="molecule type" value="Genomic_DNA"/>
</dbReference>
<dbReference type="AlphaFoldDB" id="A0A0B2X3K5"/>
<sequence>MRLPRASKSTSICLLALVSAAPVLSAPTPVAPVAPWPTDGKTLAIIDKYSYYAAAAYCRKLNDDSVNNLVCVNRTPGYCGQLAGAVTVHQFHANDSIAGYVAVSRAEREIIAGFRGTASISDIFKDLQVRLKDPKKSLAERAMASQAVGAVPPLALPGDTDPVLPLCEPCRVHAGFWDAFRGIKDALKETIQEQLRRHPGYQVKVTGHSLGGAVASIAAGYLRKSGIPADVYTYGSPRVGDPAFAAFISGQENGTTTRVTNGHDPVTAVIGIFAGYAHTTPEYWFPKRVEEPKNVNICVGVQNTSCSGRFFPNVFYVRDHSSVNYAKGFDACPEQAKESESLPDFTEADVEEWKDRGLVDDVDQVNARGL</sequence>
<gene>
    <name evidence="5" type="ORF">MAM_02231</name>
</gene>
<name>A0A0B2X3K5_METAS</name>
<dbReference type="SUPFAM" id="SSF53474">
    <property type="entry name" value="alpha/beta-Hydrolases"/>
    <property type="match status" value="1"/>
</dbReference>
<keyword evidence="1 3" id="KW-0732">Signal</keyword>
<dbReference type="GO" id="GO:0016787">
    <property type="term" value="F:hydrolase activity"/>
    <property type="evidence" value="ECO:0007669"/>
    <property type="project" value="UniProtKB-KW"/>
</dbReference>
<evidence type="ECO:0000256" key="1">
    <source>
        <dbReference type="ARBA" id="ARBA00022729"/>
    </source>
</evidence>
<dbReference type="HOGENOM" id="CLU_032957_1_0_1"/>
<evidence type="ECO:0000313" key="5">
    <source>
        <dbReference type="EMBL" id="KHO00308.1"/>
    </source>
</evidence>
<dbReference type="OrthoDB" id="426718at2759"/>
<dbReference type="Proteomes" id="UP000030816">
    <property type="component" value="Unassembled WGS sequence"/>
</dbReference>
<evidence type="ECO:0000313" key="6">
    <source>
        <dbReference type="Proteomes" id="UP000030816"/>
    </source>
</evidence>
<keyword evidence="2" id="KW-0378">Hydrolase</keyword>
<protein>
    <submittedName>
        <fullName evidence="5">Triacylglycerol lipase</fullName>
    </submittedName>
</protein>
<dbReference type="Pfam" id="PF01764">
    <property type="entry name" value="Lipase_3"/>
    <property type="match status" value="1"/>
</dbReference>